<gene>
    <name evidence="2" type="ORF">mRhiFer1_009725</name>
</gene>
<dbReference type="Proteomes" id="UP000585614">
    <property type="component" value="Unassembled WGS sequence"/>
</dbReference>
<proteinExistence type="predicted"/>
<comment type="caution">
    <text evidence="2">The sequence shown here is derived from an EMBL/GenBank/DDBJ whole genome shotgun (WGS) entry which is preliminary data.</text>
</comment>
<dbReference type="EMBL" id="JACAGC010000004">
    <property type="protein sequence ID" value="KAF6371984.1"/>
    <property type="molecule type" value="Genomic_DNA"/>
</dbReference>
<organism evidence="2 3">
    <name type="scientific">Rhinolophus ferrumequinum</name>
    <name type="common">Greater horseshoe bat</name>
    <dbReference type="NCBI Taxonomy" id="59479"/>
    <lineage>
        <taxon>Eukaryota</taxon>
        <taxon>Metazoa</taxon>
        <taxon>Chordata</taxon>
        <taxon>Craniata</taxon>
        <taxon>Vertebrata</taxon>
        <taxon>Euteleostomi</taxon>
        <taxon>Mammalia</taxon>
        <taxon>Eutheria</taxon>
        <taxon>Laurasiatheria</taxon>
        <taxon>Chiroptera</taxon>
        <taxon>Yinpterochiroptera</taxon>
        <taxon>Rhinolophoidea</taxon>
        <taxon>Rhinolophidae</taxon>
        <taxon>Rhinolophinae</taxon>
        <taxon>Rhinolophus</taxon>
    </lineage>
</organism>
<accession>A0A7J7ZCX2</accession>
<reference evidence="2 3" key="1">
    <citation type="journal article" date="2020" name="Nature">
        <title>Six reference-quality genomes reveal evolution of bat adaptations.</title>
        <authorList>
            <person name="Jebb D."/>
            <person name="Huang Z."/>
            <person name="Pippel M."/>
            <person name="Hughes G.M."/>
            <person name="Lavrichenko K."/>
            <person name="Devanna P."/>
            <person name="Winkler S."/>
            <person name="Jermiin L.S."/>
            <person name="Skirmuntt E.C."/>
            <person name="Katzourakis A."/>
            <person name="Burkitt-Gray L."/>
            <person name="Ray D.A."/>
            <person name="Sullivan K.A.M."/>
            <person name="Roscito J.G."/>
            <person name="Kirilenko B.M."/>
            <person name="Davalos L.M."/>
            <person name="Corthals A.P."/>
            <person name="Power M.L."/>
            <person name="Jones G."/>
            <person name="Ransome R.D."/>
            <person name="Dechmann D.K.N."/>
            <person name="Locatelli A.G."/>
            <person name="Puechmaille S.J."/>
            <person name="Fedrigo O."/>
            <person name="Jarvis E.D."/>
            <person name="Hiller M."/>
            <person name="Vernes S.C."/>
            <person name="Myers E.W."/>
            <person name="Teeling E.C."/>
        </authorList>
    </citation>
    <scope>NUCLEOTIDE SEQUENCE [LARGE SCALE GENOMIC DNA]</scope>
    <source>
        <strain evidence="2">MRhiFer1</strain>
        <tissue evidence="2">Lung</tissue>
    </source>
</reference>
<dbReference type="AlphaFoldDB" id="A0A7J7ZCX2"/>
<name>A0A7J7ZCX2_RHIFE</name>
<feature type="region of interest" description="Disordered" evidence="1">
    <location>
        <begin position="114"/>
        <end position="139"/>
    </location>
</feature>
<evidence type="ECO:0000313" key="2">
    <source>
        <dbReference type="EMBL" id="KAF6371984.1"/>
    </source>
</evidence>
<evidence type="ECO:0000256" key="1">
    <source>
        <dbReference type="SAM" id="MobiDB-lite"/>
    </source>
</evidence>
<feature type="region of interest" description="Disordered" evidence="1">
    <location>
        <begin position="1"/>
        <end position="22"/>
    </location>
</feature>
<evidence type="ECO:0000313" key="3">
    <source>
        <dbReference type="Proteomes" id="UP000585614"/>
    </source>
</evidence>
<protein>
    <submittedName>
        <fullName evidence="2">Uncharacterized protein</fullName>
    </submittedName>
</protein>
<sequence>MGTADPSKSEQEAGGSPKASGLFPPVLGGPLLPWPSVRCAQCSSFSVKAKGCSPAALCCLRGQHRSPTEGSRAFLLAASSARRTASFQLFLGRDTLAACVLDLSRRRRAARRRQVHHQRGSLCGPRPRMQPVGSGPGRGPWSADSWLHILFLKPQVLNDFQNHQPFKEDGELKSCWVPRSRLKWAP</sequence>